<evidence type="ECO:0000313" key="3">
    <source>
        <dbReference type="EMBL" id="TDB81283.1"/>
    </source>
</evidence>
<gene>
    <name evidence="3" type="ORF">E1091_19015</name>
</gene>
<evidence type="ECO:0000313" key="4">
    <source>
        <dbReference type="Proteomes" id="UP000295626"/>
    </source>
</evidence>
<evidence type="ECO:0000256" key="1">
    <source>
        <dbReference type="ARBA" id="ARBA00022801"/>
    </source>
</evidence>
<reference evidence="3 4" key="1">
    <citation type="submission" date="2019-02" db="EMBL/GenBank/DDBJ databases">
        <title>Draft genome sequences of novel Actinobacteria.</title>
        <authorList>
            <person name="Sahin N."/>
            <person name="Ay H."/>
            <person name="Saygin H."/>
        </authorList>
    </citation>
    <scope>NUCLEOTIDE SEQUENCE [LARGE SCALE GENOMIC DNA]</scope>
    <source>
        <strain evidence="3 4">JCM 30529</strain>
    </source>
</reference>
<dbReference type="PANTHER" id="PTHR43794">
    <property type="entry name" value="AMINOHYDROLASE SSNA-RELATED"/>
    <property type="match status" value="1"/>
</dbReference>
<dbReference type="InterPro" id="IPR006680">
    <property type="entry name" value="Amidohydro-rel"/>
</dbReference>
<proteinExistence type="predicted"/>
<protein>
    <submittedName>
        <fullName evidence="3">Formimidoylglutamate deiminase</fullName>
    </submittedName>
</protein>
<dbReference type="SUPFAM" id="SSF51338">
    <property type="entry name" value="Composite domain of metallo-dependent hydrolases"/>
    <property type="match status" value="1"/>
</dbReference>
<feature type="domain" description="Amidohydrolase-related" evidence="2">
    <location>
        <begin position="2"/>
        <end position="151"/>
    </location>
</feature>
<dbReference type="InterPro" id="IPR011059">
    <property type="entry name" value="Metal-dep_hydrolase_composite"/>
</dbReference>
<dbReference type="InterPro" id="IPR050287">
    <property type="entry name" value="MTA/SAH_deaminase"/>
</dbReference>
<accession>A0ABY2DC22</accession>
<dbReference type="PANTHER" id="PTHR43794:SF11">
    <property type="entry name" value="AMIDOHYDROLASE-RELATED DOMAIN-CONTAINING PROTEIN"/>
    <property type="match status" value="1"/>
</dbReference>
<dbReference type="InterPro" id="IPR032466">
    <property type="entry name" value="Metal_Hydrolase"/>
</dbReference>
<name>A0ABY2DC22_9ACTN</name>
<dbReference type="Gene3D" id="3.20.20.140">
    <property type="entry name" value="Metal-dependent hydrolases"/>
    <property type="match status" value="1"/>
</dbReference>
<dbReference type="EMBL" id="SMKE01001057">
    <property type="protein sequence ID" value="TDB81283.1"/>
    <property type="molecule type" value="Genomic_DNA"/>
</dbReference>
<feature type="non-terminal residue" evidence="3">
    <location>
        <position position="1"/>
    </location>
</feature>
<dbReference type="SUPFAM" id="SSF51556">
    <property type="entry name" value="Metallo-dependent hydrolases"/>
    <property type="match status" value="1"/>
</dbReference>
<comment type="caution">
    <text evidence="3">The sequence shown here is derived from an EMBL/GenBank/DDBJ whole genome shotgun (WGS) entry which is preliminary data.</text>
</comment>
<organism evidence="3 4">
    <name type="scientific">Micromonospora fluostatini</name>
    <dbReference type="NCBI Taxonomy" id="1629071"/>
    <lineage>
        <taxon>Bacteria</taxon>
        <taxon>Bacillati</taxon>
        <taxon>Actinomycetota</taxon>
        <taxon>Actinomycetes</taxon>
        <taxon>Micromonosporales</taxon>
        <taxon>Micromonosporaceae</taxon>
        <taxon>Micromonospora</taxon>
    </lineage>
</organism>
<keyword evidence="4" id="KW-1185">Reference proteome</keyword>
<dbReference type="Proteomes" id="UP000295626">
    <property type="component" value="Unassembled WGS sequence"/>
</dbReference>
<sequence>VHATHPTSADLSLLAESGTGVCLCPTTERDLADGIGPARRMADAGIPLSLGSDSHAIVDPFEEARAMELDERLRTRRRGHFPPAALLHAASAAGHAALGWADAGRIAVGMRADLVTVRLDSVRTAGVPPVGVFFAAGAADVTDVVVDGRPVVAEGRHLRVDVPAELAAATGAVTG</sequence>
<evidence type="ECO:0000259" key="2">
    <source>
        <dbReference type="Pfam" id="PF01979"/>
    </source>
</evidence>
<keyword evidence="1" id="KW-0378">Hydrolase</keyword>
<dbReference type="Gene3D" id="2.30.40.10">
    <property type="entry name" value="Urease, subunit C, domain 1"/>
    <property type="match status" value="1"/>
</dbReference>
<dbReference type="Pfam" id="PF01979">
    <property type="entry name" value="Amidohydro_1"/>
    <property type="match status" value="1"/>
</dbReference>